<feature type="compositionally biased region" description="Low complexity" evidence="4">
    <location>
        <begin position="392"/>
        <end position="421"/>
    </location>
</feature>
<feature type="compositionally biased region" description="Polar residues" evidence="4">
    <location>
        <begin position="303"/>
        <end position="319"/>
    </location>
</feature>
<feature type="region of interest" description="Disordered" evidence="4">
    <location>
        <begin position="1329"/>
        <end position="1458"/>
    </location>
</feature>
<dbReference type="Pfam" id="PF12808">
    <property type="entry name" value="Mto2_bdg"/>
    <property type="match status" value="1"/>
</dbReference>
<organism evidence="7 8">
    <name type="scientific">Trichodelitschia bisporula</name>
    <dbReference type="NCBI Taxonomy" id="703511"/>
    <lineage>
        <taxon>Eukaryota</taxon>
        <taxon>Fungi</taxon>
        <taxon>Dikarya</taxon>
        <taxon>Ascomycota</taxon>
        <taxon>Pezizomycotina</taxon>
        <taxon>Dothideomycetes</taxon>
        <taxon>Dothideomycetes incertae sedis</taxon>
        <taxon>Phaeotrichales</taxon>
        <taxon>Phaeotrichaceae</taxon>
        <taxon>Trichodelitschia</taxon>
    </lineage>
</organism>
<protein>
    <recommendedName>
        <fullName evidence="9">Anucleate primary sterigmata protein B</fullName>
    </recommendedName>
</protein>
<feature type="compositionally biased region" description="Basic and acidic residues" evidence="4">
    <location>
        <begin position="1511"/>
        <end position="1520"/>
    </location>
</feature>
<feature type="compositionally biased region" description="Low complexity" evidence="4">
    <location>
        <begin position="1345"/>
        <end position="1356"/>
    </location>
</feature>
<feature type="compositionally biased region" description="Polar residues" evidence="4">
    <location>
        <begin position="273"/>
        <end position="292"/>
    </location>
</feature>
<dbReference type="Pfam" id="PF07989">
    <property type="entry name" value="Cnn_1N"/>
    <property type="match status" value="1"/>
</dbReference>
<feature type="coiled-coil region" evidence="3">
    <location>
        <begin position="648"/>
        <end position="689"/>
    </location>
</feature>
<feature type="compositionally biased region" description="Polar residues" evidence="4">
    <location>
        <begin position="485"/>
        <end position="494"/>
    </location>
</feature>
<keyword evidence="3" id="KW-0175">Coiled coil</keyword>
<feature type="region of interest" description="Disordered" evidence="4">
    <location>
        <begin position="468"/>
        <end position="494"/>
    </location>
</feature>
<feature type="compositionally biased region" description="Polar residues" evidence="4">
    <location>
        <begin position="329"/>
        <end position="347"/>
    </location>
</feature>
<dbReference type="InterPro" id="IPR024545">
    <property type="entry name" value="Mto1-like_Mto2p-bd"/>
</dbReference>
<evidence type="ECO:0000256" key="1">
    <source>
        <dbReference type="ARBA" id="ARBA00004496"/>
    </source>
</evidence>
<keyword evidence="8" id="KW-1185">Reference proteome</keyword>
<feature type="compositionally biased region" description="Low complexity" evidence="4">
    <location>
        <begin position="233"/>
        <end position="251"/>
    </location>
</feature>
<feature type="region of interest" description="Disordered" evidence="4">
    <location>
        <begin position="567"/>
        <end position="590"/>
    </location>
</feature>
<reference evidence="7" key="1">
    <citation type="journal article" date="2020" name="Stud. Mycol.">
        <title>101 Dothideomycetes genomes: a test case for predicting lifestyles and emergence of pathogens.</title>
        <authorList>
            <person name="Haridas S."/>
            <person name="Albert R."/>
            <person name="Binder M."/>
            <person name="Bloem J."/>
            <person name="Labutti K."/>
            <person name="Salamov A."/>
            <person name="Andreopoulos B."/>
            <person name="Baker S."/>
            <person name="Barry K."/>
            <person name="Bills G."/>
            <person name="Bluhm B."/>
            <person name="Cannon C."/>
            <person name="Castanera R."/>
            <person name="Culley D."/>
            <person name="Daum C."/>
            <person name="Ezra D."/>
            <person name="Gonzalez J."/>
            <person name="Henrissat B."/>
            <person name="Kuo A."/>
            <person name="Liang C."/>
            <person name="Lipzen A."/>
            <person name="Lutzoni F."/>
            <person name="Magnuson J."/>
            <person name="Mondo S."/>
            <person name="Nolan M."/>
            <person name="Ohm R."/>
            <person name="Pangilinan J."/>
            <person name="Park H.-J."/>
            <person name="Ramirez L."/>
            <person name="Alfaro M."/>
            <person name="Sun H."/>
            <person name="Tritt A."/>
            <person name="Yoshinaga Y."/>
            <person name="Zwiers L.-H."/>
            <person name="Turgeon B."/>
            <person name="Goodwin S."/>
            <person name="Spatafora J."/>
            <person name="Crous P."/>
            <person name="Grigoriev I."/>
        </authorList>
    </citation>
    <scope>NUCLEOTIDE SEQUENCE</scope>
    <source>
        <strain evidence="7">CBS 262.69</strain>
    </source>
</reference>
<evidence type="ECO:0000256" key="3">
    <source>
        <dbReference type="SAM" id="Coils"/>
    </source>
</evidence>
<sequence>MDEVAALAAATAALTLKSAPPTPDERPAPPEFTAFEPASDPAEESASDPIPEPAQKPASPPPSLAPHSGTAIPASPASDVRAFETPDADLPPLPADDDSLSLLGDVPDEESALMEHDTRRRLMDMESSFIPESTPLALPGPTGADDTYLFGGTTAPEPIEEENVGGVDLEQNEEKRDHMESENHDNTGEATIDETPVLDTTDITQSPPTPSSAYKTPYATGHILTDESDMDISTSSPAAAAARRNLSRMRSVQSFASQGALDDSKDSIDGASSAETTNHGHARSVSQASTVKLTAPDDDAPTPTRSPAPDQNSRTSASSRLLKRPSFLQHRQASQRSSTSSFTNRSDAGSEITLGADYALQSGGAAPTSNSIRPSISLSRLPSLGSIASSLGSSYSESGHQLGRTRSSTSTTGIGTESTLGKLEEERASSVSPPATPRPGDSVSAAPTDTVIAQHVQNIRVPETVAREYREKHPNSPEARRTMGLSFSSRSKNNLTLKEQNSKIDKLSKENFDLKLKIHFLDQALQNRSDEGVKEMIGKSVQLQTDLANERKENQGLRRKVRELEQRLKEQEGAKGTSDEDSDHSEERAEMEEEIIFLRECVQQYEMEVEKLQSDNLAKEVDKRRLADYVKTMGETKPVPSTSLEETMEMWKDLLEAETARREQADEDAEKLREEIRRLKAEAASTVGSQLRSGYMSKRSTMSYGARSESDFSTNDTVNSRTSTLVEALKHENAELRRDLSAQTSMLTSRNRERERLQQEIEDLKLHQRRAHIHGAHEVRSVAGDSIFERSVSRAHNRAESRASGGTRATQMSDAERDDLEKKQAALRDELAQIKMTNQDLERELNAHLDILQNAETENRALKQERELAMEDLQALQSERDEALEALQERDEEIEELREEALKEIDELNKELDQREQDFAALQQEMKRVSESVVRLEDELNASRRKEQSLEQQLEEHERELEQLDKKLRDTVAKNERLDVQLESGQGEISFLREEQEADKIKIGELEAALSAAQSTIQDEKERMRELEERITEERRQRDVLDSQEKEALQKVLDDLNGQNNKSKDEVRKLKRALAAKETEASTWKERLEALEGSLLEALGDLTGTRSSILKDVTKLQSDLEHTLTSLDAARAELAEKERVLRNRDALLESAGLESRKLSELLEKERQARRQDRNHFDQMQRSQQSLTRTIQQNDTRAMELEQARNADRRKFSALEAQFREQLLERNNLLLALWNRLSTLCGADFMQKNSLVGDQLPSVDVIGRNLAAFSRNINLAVKTVEVLVGGFRARIRDVEKSLWKDFQTLEHAIDVRTKRIDHLEKMVTQAASRAAASANADAERDRRSASRSSSRSQSSELSKLKNENKLLKAELEFARNTSPTRPGTASSRAPHPDLQRSPSTNRDATRASMAATLLRHHSTSAVETGGGRRPASSASTPAPVPELESPTRRPASGIPVSTGVMQPNEQRWIHRLKELERRLKAEREARLLDRSGARKRLEEGRLENEELRMQLERERERRQSLEFDLQSSGRGEE</sequence>
<feature type="region of interest" description="Disordered" evidence="4">
    <location>
        <begin position="131"/>
        <end position="348"/>
    </location>
</feature>
<feature type="compositionally biased region" description="Basic and acidic residues" evidence="4">
    <location>
        <begin position="1357"/>
        <end position="1372"/>
    </location>
</feature>
<feature type="compositionally biased region" description="Polar residues" evidence="4">
    <location>
        <begin position="1179"/>
        <end position="1193"/>
    </location>
</feature>
<feature type="region of interest" description="Disordered" evidence="4">
    <location>
        <begin position="1511"/>
        <end position="1532"/>
    </location>
</feature>
<feature type="compositionally biased region" description="Polar residues" evidence="4">
    <location>
        <begin position="1374"/>
        <end position="1386"/>
    </location>
</feature>
<feature type="region of interest" description="Disordered" evidence="4">
    <location>
        <begin position="1486"/>
        <end position="1505"/>
    </location>
</feature>
<dbReference type="Gene3D" id="1.10.287.1490">
    <property type="match status" value="1"/>
</dbReference>
<feature type="compositionally biased region" description="Low complexity" evidence="4">
    <location>
        <begin position="1"/>
        <end position="19"/>
    </location>
</feature>
<feature type="region of interest" description="Disordered" evidence="4">
    <location>
        <begin position="392"/>
        <end position="445"/>
    </location>
</feature>
<evidence type="ECO:0000256" key="2">
    <source>
        <dbReference type="ARBA" id="ARBA00022490"/>
    </source>
</evidence>
<feature type="region of interest" description="Disordered" evidence="4">
    <location>
        <begin position="1"/>
        <end position="116"/>
    </location>
</feature>
<feature type="region of interest" description="Disordered" evidence="4">
    <location>
        <begin position="793"/>
        <end position="821"/>
    </location>
</feature>
<gene>
    <name evidence="7" type="ORF">EJ06DRAFT_530544</name>
</gene>
<feature type="compositionally biased region" description="Basic and acidic residues" evidence="4">
    <location>
        <begin position="172"/>
        <end position="187"/>
    </location>
</feature>
<dbReference type="GO" id="GO:0005815">
    <property type="term" value="C:microtubule organizing center"/>
    <property type="evidence" value="ECO:0007669"/>
    <property type="project" value="InterPro"/>
</dbReference>
<feature type="domain" description="Mto1-like Mto2p-binding" evidence="6">
    <location>
        <begin position="1466"/>
        <end position="1517"/>
    </location>
</feature>
<dbReference type="EMBL" id="ML996696">
    <property type="protein sequence ID" value="KAF2399739.1"/>
    <property type="molecule type" value="Genomic_DNA"/>
</dbReference>
<feature type="compositionally biased region" description="Pro residues" evidence="4">
    <location>
        <begin position="50"/>
        <end position="64"/>
    </location>
</feature>
<dbReference type="OrthoDB" id="10255000at2759"/>
<dbReference type="InterPro" id="IPR012943">
    <property type="entry name" value="Cnn_1N"/>
</dbReference>
<accession>A0A6G1HV88</accession>
<name>A0A6G1HV88_9PEZI</name>
<evidence type="ECO:0000256" key="4">
    <source>
        <dbReference type="SAM" id="MobiDB-lite"/>
    </source>
</evidence>
<feature type="domain" description="Centrosomin N-terminal motif 1" evidence="5">
    <location>
        <begin position="496"/>
        <end position="568"/>
    </location>
</feature>
<feature type="compositionally biased region" description="Basic and acidic residues" evidence="4">
    <location>
        <begin position="1164"/>
        <end position="1178"/>
    </location>
</feature>
<feature type="compositionally biased region" description="Acidic residues" evidence="4">
    <location>
        <begin position="579"/>
        <end position="590"/>
    </location>
</feature>
<feature type="coiled-coil region" evidence="3">
    <location>
        <begin position="719"/>
        <end position="770"/>
    </location>
</feature>
<evidence type="ECO:0000259" key="6">
    <source>
        <dbReference type="Pfam" id="PF12808"/>
    </source>
</evidence>
<evidence type="ECO:0008006" key="9">
    <source>
        <dbReference type="Google" id="ProtNLM"/>
    </source>
</evidence>
<evidence type="ECO:0000313" key="8">
    <source>
        <dbReference type="Proteomes" id="UP000799640"/>
    </source>
</evidence>
<feature type="compositionally biased region" description="Basic and acidic residues" evidence="4">
    <location>
        <begin position="468"/>
        <end position="481"/>
    </location>
</feature>
<feature type="compositionally biased region" description="Polar residues" evidence="4">
    <location>
        <begin position="201"/>
        <end position="214"/>
    </location>
</feature>
<comment type="subcellular location">
    <subcellularLocation>
        <location evidence="1">Cytoplasm</location>
    </subcellularLocation>
</comment>
<proteinExistence type="predicted"/>
<evidence type="ECO:0000313" key="7">
    <source>
        <dbReference type="EMBL" id="KAF2399739.1"/>
    </source>
</evidence>
<keyword evidence="2" id="KW-0963">Cytoplasm</keyword>
<evidence type="ECO:0000259" key="5">
    <source>
        <dbReference type="Pfam" id="PF07989"/>
    </source>
</evidence>
<feature type="region of interest" description="Disordered" evidence="4">
    <location>
        <begin position="1164"/>
        <end position="1193"/>
    </location>
</feature>
<dbReference type="Proteomes" id="UP000799640">
    <property type="component" value="Unassembled WGS sequence"/>
</dbReference>
<dbReference type="GO" id="GO:0005737">
    <property type="term" value="C:cytoplasm"/>
    <property type="evidence" value="ECO:0007669"/>
    <property type="project" value="UniProtKB-SubCell"/>
</dbReference>